<accession>A0A2W2AK41</accession>
<evidence type="ECO:0000256" key="1">
    <source>
        <dbReference type="SAM" id="Phobius"/>
    </source>
</evidence>
<name>A0A2W2AK41_9HYPH</name>
<reference evidence="3" key="1">
    <citation type="submission" date="2018-06" db="EMBL/GenBank/DDBJ databases">
        <title>Aestuariibacter litoralis strain KCTC 52945T.</title>
        <authorList>
            <person name="Li X."/>
            <person name="Salam N."/>
            <person name="Li J.-L."/>
            <person name="Chen Y.-M."/>
            <person name="Yang Z.-W."/>
            <person name="Zhang L.-Y."/>
            <person name="Han M.-X."/>
            <person name="Xiao M."/>
            <person name="Li W.-J."/>
        </authorList>
    </citation>
    <scope>NUCLEOTIDE SEQUENCE [LARGE SCALE GENOMIC DNA]</scope>
    <source>
        <strain evidence="3">KCTC 52945</strain>
    </source>
</reference>
<dbReference type="Proteomes" id="UP000248795">
    <property type="component" value="Unassembled WGS sequence"/>
</dbReference>
<proteinExistence type="predicted"/>
<dbReference type="InterPro" id="IPR014717">
    <property type="entry name" value="Transl_elong_EF1B/ribsomal_bS6"/>
</dbReference>
<feature type="transmembrane region" description="Helical" evidence="1">
    <location>
        <begin position="18"/>
        <end position="38"/>
    </location>
</feature>
<keyword evidence="1" id="KW-1133">Transmembrane helix</keyword>
<organism evidence="2 3">
    <name type="scientific">Aestuariivirga litoralis</name>
    <dbReference type="NCBI Taxonomy" id="2650924"/>
    <lineage>
        <taxon>Bacteria</taxon>
        <taxon>Pseudomonadati</taxon>
        <taxon>Pseudomonadota</taxon>
        <taxon>Alphaproteobacteria</taxon>
        <taxon>Hyphomicrobiales</taxon>
        <taxon>Aestuariivirgaceae</taxon>
        <taxon>Aestuariivirga</taxon>
    </lineage>
</organism>
<dbReference type="RefSeq" id="WP_111199885.1">
    <property type="nucleotide sequence ID" value="NZ_QKVK01000009.1"/>
</dbReference>
<evidence type="ECO:0000313" key="2">
    <source>
        <dbReference type="EMBL" id="PZF75691.1"/>
    </source>
</evidence>
<keyword evidence="1" id="KW-0812">Transmembrane</keyword>
<evidence type="ECO:0000313" key="3">
    <source>
        <dbReference type="Proteomes" id="UP000248795"/>
    </source>
</evidence>
<dbReference type="AlphaFoldDB" id="A0A2W2AK41"/>
<gene>
    <name evidence="2" type="ORF">DK847_17795</name>
</gene>
<protein>
    <recommendedName>
        <fullName evidence="4">General secretion pathway protein GspM</fullName>
    </recommendedName>
</protein>
<dbReference type="InterPro" id="IPR034756">
    <property type="entry name" value="T2SSM_b"/>
</dbReference>
<dbReference type="NCBIfam" id="NF040576">
    <property type="entry name" value="T2SS_GspM_XpsM"/>
    <property type="match status" value="1"/>
</dbReference>
<sequence>MKALGVAGGLSAEARKGVAVLAVAVFAVAVLAYLVLSWQAQEAERLRQAESDYVLVEARTAKAARAGATRLTAADDVAPMFLDGATPGLAFARFQSIAGDAATAAGLEVKRMQPVDTGDGEATSPYRVSMDVEGSIEQLRDFLVDVESRLPVMFVTGLEIQPEAKAEEGSQYPSEALRATIRIEAYGWRAEP</sequence>
<keyword evidence="1" id="KW-0472">Membrane</keyword>
<keyword evidence="3" id="KW-1185">Reference proteome</keyword>
<evidence type="ECO:0008006" key="4">
    <source>
        <dbReference type="Google" id="ProtNLM"/>
    </source>
</evidence>
<dbReference type="Pfam" id="PF10741">
    <property type="entry name" value="T2SSM_b"/>
    <property type="match status" value="1"/>
</dbReference>
<comment type="caution">
    <text evidence="2">The sequence shown here is derived from an EMBL/GenBank/DDBJ whole genome shotgun (WGS) entry which is preliminary data.</text>
</comment>
<dbReference type="EMBL" id="QKVK01000009">
    <property type="protein sequence ID" value="PZF75691.1"/>
    <property type="molecule type" value="Genomic_DNA"/>
</dbReference>
<dbReference type="Gene3D" id="3.30.70.60">
    <property type="match status" value="1"/>
</dbReference>